<reference evidence="2 3" key="1">
    <citation type="submission" date="2015-07" db="EMBL/GenBank/DDBJ databases">
        <title>Draft genome sequence of a diazotrophic, plant growth-promoting rhizobacterium of the Pseudomonas syringae complex.</title>
        <authorList>
            <person name="Patten C.L."/>
            <person name="Jeong H."/>
        </authorList>
    </citation>
    <scope>NUCLEOTIDE SEQUENCE [LARGE SCALE GENOMIC DNA]</scope>
    <source>
        <strain evidence="2 3">GR12-2</strain>
    </source>
</reference>
<dbReference type="EMBL" id="LGSI01000012">
    <property type="protein sequence ID" value="OCR26546.1"/>
    <property type="molecule type" value="Genomic_DNA"/>
</dbReference>
<dbReference type="OrthoDB" id="6901203at2"/>
<sequence length="108" mass="12926">MTAKYEFKALRGDLKYLIPSVFAFLLLALNVGYYVEAEENSNDRRYFLKQDFTFQMEFISLYSHWAWSYDALTIEQKQELIHYCKYRWGIVTDLDHADELKACSARKM</sequence>
<dbReference type="Proteomes" id="UP000093104">
    <property type="component" value="Unassembled WGS sequence"/>
</dbReference>
<dbReference type="AlphaFoldDB" id="A0A1C7ZBQ7"/>
<feature type="transmembrane region" description="Helical" evidence="1">
    <location>
        <begin position="16"/>
        <end position="35"/>
    </location>
</feature>
<name>A0A1C7ZBQ7_PSESX</name>
<evidence type="ECO:0000313" key="3">
    <source>
        <dbReference type="Proteomes" id="UP000093104"/>
    </source>
</evidence>
<evidence type="ECO:0000256" key="1">
    <source>
        <dbReference type="SAM" id="Phobius"/>
    </source>
</evidence>
<keyword evidence="1" id="KW-0472">Membrane</keyword>
<proteinExistence type="predicted"/>
<gene>
    <name evidence="2" type="ORF">AFK24_03180</name>
</gene>
<evidence type="ECO:0000313" key="2">
    <source>
        <dbReference type="EMBL" id="OCR26546.1"/>
    </source>
</evidence>
<comment type="caution">
    <text evidence="2">The sequence shown here is derived from an EMBL/GenBank/DDBJ whole genome shotgun (WGS) entry which is preliminary data.</text>
</comment>
<accession>A0A1C7ZBQ7</accession>
<dbReference type="RefSeq" id="WP_065831854.1">
    <property type="nucleotide sequence ID" value="NZ_LGSI01000012.1"/>
</dbReference>
<protein>
    <submittedName>
        <fullName evidence="2">Uncharacterized protein</fullName>
    </submittedName>
</protein>
<keyword evidence="1" id="KW-0812">Transmembrane</keyword>
<keyword evidence="1" id="KW-1133">Transmembrane helix</keyword>
<organism evidence="2 3">
    <name type="scientific">Pseudomonas syringae</name>
    <dbReference type="NCBI Taxonomy" id="317"/>
    <lineage>
        <taxon>Bacteria</taxon>
        <taxon>Pseudomonadati</taxon>
        <taxon>Pseudomonadota</taxon>
        <taxon>Gammaproteobacteria</taxon>
        <taxon>Pseudomonadales</taxon>
        <taxon>Pseudomonadaceae</taxon>
        <taxon>Pseudomonas</taxon>
    </lineage>
</organism>